<dbReference type="SUPFAM" id="SSF103473">
    <property type="entry name" value="MFS general substrate transporter"/>
    <property type="match status" value="1"/>
</dbReference>
<dbReference type="RefSeq" id="WP_052846176.1">
    <property type="nucleotide sequence ID" value="NZ_BAABQO010000002.1"/>
</dbReference>
<evidence type="ECO:0000313" key="3">
    <source>
        <dbReference type="Proteomes" id="UP000646844"/>
    </source>
</evidence>
<dbReference type="InterPro" id="IPR036259">
    <property type="entry name" value="MFS_trans_sf"/>
</dbReference>
<evidence type="ECO:0000313" key="2">
    <source>
        <dbReference type="EMBL" id="HII74628.1"/>
    </source>
</evidence>
<evidence type="ECO:0008006" key="4">
    <source>
        <dbReference type="Google" id="ProtNLM"/>
    </source>
</evidence>
<name>A0A832WF70_9CREN</name>
<accession>A0A832WF70</accession>
<dbReference type="AlphaFoldDB" id="A0A832WF70"/>
<organism evidence="2 3">
    <name type="scientific">Sulfurisphaera tokodaii</name>
    <dbReference type="NCBI Taxonomy" id="111955"/>
    <lineage>
        <taxon>Archaea</taxon>
        <taxon>Thermoproteota</taxon>
        <taxon>Thermoprotei</taxon>
        <taxon>Sulfolobales</taxon>
        <taxon>Sulfolobaceae</taxon>
        <taxon>Sulfurisphaera</taxon>
    </lineage>
</organism>
<sequence length="75" mass="8398">MIKIRKEIMVTSVIGSVAYLEGAMITAAIPYISLQLNISELCASLLLTLFALVSSFLFIPFYLIEEKRGIKKLLF</sequence>
<dbReference type="EMBL" id="DUJO01000049">
    <property type="protein sequence ID" value="HII74628.1"/>
    <property type="molecule type" value="Genomic_DNA"/>
</dbReference>
<dbReference type="Proteomes" id="UP000646844">
    <property type="component" value="Unassembled WGS sequence"/>
</dbReference>
<dbReference type="GeneID" id="25400174"/>
<keyword evidence="1" id="KW-1133">Transmembrane helix</keyword>
<comment type="caution">
    <text evidence="2">The sequence shown here is derived from an EMBL/GenBank/DDBJ whole genome shotgun (WGS) entry which is preliminary data.</text>
</comment>
<keyword evidence="1" id="KW-0812">Transmembrane</keyword>
<feature type="transmembrane region" description="Helical" evidence="1">
    <location>
        <begin position="44"/>
        <end position="64"/>
    </location>
</feature>
<feature type="transmembrane region" description="Helical" evidence="1">
    <location>
        <begin position="12"/>
        <end position="32"/>
    </location>
</feature>
<reference evidence="2" key="1">
    <citation type="journal article" date="2020" name="bioRxiv">
        <title>A rank-normalized archaeal taxonomy based on genome phylogeny resolves widespread incomplete and uneven classifications.</title>
        <authorList>
            <person name="Rinke C."/>
            <person name="Chuvochina M."/>
            <person name="Mussig A.J."/>
            <person name="Chaumeil P.-A."/>
            <person name="Waite D.W."/>
            <person name="Whitman W.B."/>
            <person name="Parks D.H."/>
            <person name="Hugenholtz P."/>
        </authorList>
    </citation>
    <scope>NUCLEOTIDE SEQUENCE</scope>
    <source>
        <strain evidence="2">UBA8838</strain>
    </source>
</reference>
<gene>
    <name evidence="2" type="ORF">HA332_09705</name>
</gene>
<keyword evidence="1" id="KW-0472">Membrane</keyword>
<proteinExistence type="predicted"/>
<protein>
    <recommendedName>
        <fullName evidence="4">MFS transporter</fullName>
    </recommendedName>
</protein>
<evidence type="ECO:0000256" key="1">
    <source>
        <dbReference type="SAM" id="Phobius"/>
    </source>
</evidence>